<keyword evidence="1" id="KW-0812">Transmembrane</keyword>
<feature type="transmembrane region" description="Helical" evidence="1">
    <location>
        <begin position="73"/>
        <end position="93"/>
    </location>
</feature>
<dbReference type="AlphaFoldDB" id="A0A5B2VNK7"/>
<feature type="domain" description="Protein FecR C-terminal" evidence="2">
    <location>
        <begin position="108"/>
        <end position="168"/>
    </location>
</feature>
<dbReference type="Pfam" id="PF16344">
    <property type="entry name" value="FecR_C"/>
    <property type="match status" value="1"/>
</dbReference>
<keyword evidence="1" id="KW-1133">Transmembrane helix</keyword>
<dbReference type="Gene3D" id="3.55.50.30">
    <property type="match status" value="1"/>
</dbReference>
<evidence type="ECO:0000259" key="2">
    <source>
        <dbReference type="Pfam" id="PF16344"/>
    </source>
</evidence>
<proteinExistence type="predicted"/>
<protein>
    <submittedName>
        <fullName evidence="3">DUF4974 domain-containing protein</fullName>
    </submittedName>
</protein>
<evidence type="ECO:0000313" key="3">
    <source>
        <dbReference type="EMBL" id="KAA2239892.1"/>
    </source>
</evidence>
<comment type="caution">
    <text evidence="3">The sequence shown here is derived from an EMBL/GenBank/DDBJ whole genome shotgun (WGS) entry which is preliminary data.</text>
</comment>
<sequence length="178" mass="20651">MLPQVTMLPFDADEFLELLLRQQAGFTSRWENDYIRRTLQDNPMAQQLLAAARETFPNEEFAIVPKQSNRKMICYASIFMLLVVSSGLFSMWYQNYRTSTVQPATKEYLFRAVTLTELGLIIQAQYGVQVKIDSREIAEQHFSGVINDKQSLQHLLEDITRSGRIRYYFDSTGAVHLR</sequence>
<keyword evidence="1" id="KW-0472">Membrane</keyword>
<evidence type="ECO:0000313" key="4">
    <source>
        <dbReference type="Proteomes" id="UP000324611"/>
    </source>
</evidence>
<reference evidence="3 4" key="1">
    <citation type="submission" date="2019-09" db="EMBL/GenBank/DDBJ databases">
        <title>Chitinophaga ginsengihumi sp. nov., isolated from soil of ginseng rhizosphere.</title>
        <authorList>
            <person name="Lee J."/>
        </authorList>
    </citation>
    <scope>NUCLEOTIDE SEQUENCE [LARGE SCALE GENOMIC DNA]</scope>
    <source>
        <strain evidence="3 4">BN140078</strain>
    </source>
</reference>
<accession>A0A5B2VNK7</accession>
<organism evidence="3 4">
    <name type="scientific">Chitinophaga agrisoli</name>
    <dbReference type="NCBI Taxonomy" id="2607653"/>
    <lineage>
        <taxon>Bacteria</taxon>
        <taxon>Pseudomonadati</taxon>
        <taxon>Bacteroidota</taxon>
        <taxon>Chitinophagia</taxon>
        <taxon>Chitinophagales</taxon>
        <taxon>Chitinophagaceae</taxon>
        <taxon>Chitinophaga</taxon>
    </lineage>
</organism>
<keyword evidence="4" id="KW-1185">Reference proteome</keyword>
<dbReference type="EMBL" id="VUOC01000004">
    <property type="protein sequence ID" value="KAA2239892.1"/>
    <property type="molecule type" value="Genomic_DNA"/>
</dbReference>
<name>A0A5B2VNK7_9BACT</name>
<dbReference type="RefSeq" id="WP_149841069.1">
    <property type="nucleotide sequence ID" value="NZ_VUOC01000004.1"/>
</dbReference>
<gene>
    <name evidence="3" type="ORF">F0L74_27280</name>
</gene>
<evidence type="ECO:0000256" key="1">
    <source>
        <dbReference type="SAM" id="Phobius"/>
    </source>
</evidence>
<dbReference type="Proteomes" id="UP000324611">
    <property type="component" value="Unassembled WGS sequence"/>
</dbReference>
<reference evidence="3 4" key="2">
    <citation type="submission" date="2019-09" db="EMBL/GenBank/DDBJ databases">
        <authorList>
            <person name="Jin C."/>
        </authorList>
    </citation>
    <scope>NUCLEOTIDE SEQUENCE [LARGE SCALE GENOMIC DNA]</scope>
    <source>
        <strain evidence="3 4">BN140078</strain>
    </source>
</reference>
<dbReference type="InterPro" id="IPR032508">
    <property type="entry name" value="FecR_C"/>
</dbReference>